<evidence type="ECO:0000259" key="2">
    <source>
        <dbReference type="Pfam" id="PF00561"/>
    </source>
</evidence>
<sequence>MRIPNILMMMAASLCLFTDGVASEEVKIDENLTIHYEQAGSGDTTIIFIPGWMMSTEVFEHQLAHFKGSTKYRALAYDPRGQGKSSKPVEGHTYQQHARDLAQLIEKLDLKNVILAGWSYGVTEQLAYLNQFGADKLKAMIMIDTGPDIAGATRDEWVWYLNDDSDGYSRWFTEGIIEDRDNVIAEFSKWMLEKPTPEKIAWITSIANRTSSSVASITNATGFYLDYSEDLSALEGKLPLLYVVRDEMKEAADKWITANTPSATVVYMGKHMMFWERPKEFNRVLDEFLASIDSK</sequence>
<evidence type="ECO:0000256" key="1">
    <source>
        <dbReference type="ARBA" id="ARBA00022801"/>
    </source>
</evidence>
<dbReference type="Pfam" id="PF00561">
    <property type="entry name" value="Abhydrolase_1"/>
    <property type="match status" value="1"/>
</dbReference>
<dbReference type="InterPro" id="IPR000073">
    <property type="entry name" value="AB_hydrolase_1"/>
</dbReference>
<dbReference type="SUPFAM" id="SSF53474">
    <property type="entry name" value="alpha/beta-Hydrolases"/>
    <property type="match status" value="1"/>
</dbReference>
<name>A0ABY9EGI5_9GAMM</name>
<proteinExistence type="predicted"/>
<protein>
    <submittedName>
        <fullName evidence="3">Alpha/beta hydrolase</fullName>
    </submittedName>
</protein>
<reference evidence="3 4" key="1">
    <citation type="submission" date="2022-05" db="EMBL/GenBank/DDBJ databases">
        <title>Microbulbifer sp. nov., isolated from sponge.</title>
        <authorList>
            <person name="Gao L."/>
        </authorList>
    </citation>
    <scope>NUCLEOTIDE SEQUENCE [LARGE SCALE GENOMIC DNA]</scope>
    <source>
        <strain evidence="3 4">MI-G</strain>
    </source>
</reference>
<gene>
    <name evidence="3" type="ORF">M8T91_04605</name>
</gene>
<organism evidence="3 4">
    <name type="scientific">Microbulbifer spongiae</name>
    <dbReference type="NCBI Taxonomy" id="2944933"/>
    <lineage>
        <taxon>Bacteria</taxon>
        <taxon>Pseudomonadati</taxon>
        <taxon>Pseudomonadota</taxon>
        <taxon>Gammaproteobacteria</taxon>
        <taxon>Cellvibrionales</taxon>
        <taxon>Microbulbiferaceae</taxon>
        <taxon>Microbulbifer</taxon>
    </lineage>
</organism>
<dbReference type="PANTHER" id="PTHR43798">
    <property type="entry name" value="MONOACYLGLYCEROL LIPASE"/>
    <property type="match status" value="1"/>
</dbReference>
<accession>A0ABY9EGI5</accession>
<dbReference type="PANTHER" id="PTHR43798:SF31">
    <property type="entry name" value="AB HYDROLASE SUPERFAMILY PROTEIN YCLE"/>
    <property type="match status" value="1"/>
</dbReference>
<dbReference type="RefSeq" id="WP_301417275.1">
    <property type="nucleotide sequence ID" value="NZ_CP098023.1"/>
</dbReference>
<evidence type="ECO:0000313" key="4">
    <source>
        <dbReference type="Proteomes" id="UP001321520"/>
    </source>
</evidence>
<keyword evidence="1 3" id="KW-0378">Hydrolase</keyword>
<dbReference type="Proteomes" id="UP001321520">
    <property type="component" value="Chromosome"/>
</dbReference>
<evidence type="ECO:0000313" key="3">
    <source>
        <dbReference type="EMBL" id="WKD50714.1"/>
    </source>
</evidence>
<dbReference type="InterPro" id="IPR029058">
    <property type="entry name" value="AB_hydrolase_fold"/>
</dbReference>
<feature type="domain" description="AB hydrolase-1" evidence="2">
    <location>
        <begin position="45"/>
        <end position="171"/>
    </location>
</feature>
<dbReference type="GO" id="GO:0016787">
    <property type="term" value="F:hydrolase activity"/>
    <property type="evidence" value="ECO:0007669"/>
    <property type="project" value="UniProtKB-KW"/>
</dbReference>
<dbReference type="Gene3D" id="3.40.50.1820">
    <property type="entry name" value="alpha/beta hydrolase"/>
    <property type="match status" value="1"/>
</dbReference>
<dbReference type="InterPro" id="IPR050266">
    <property type="entry name" value="AB_hydrolase_sf"/>
</dbReference>
<keyword evidence="4" id="KW-1185">Reference proteome</keyword>
<dbReference type="EMBL" id="CP098023">
    <property type="protein sequence ID" value="WKD50714.1"/>
    <property type="molecule type" value="Genomic_DNA"/>
</dbReference>